<reference evidence="2" key="1">
    <citation type="submission" date="2022-03" db="EMBL/GenBank/DDBJ databases">
        <title>Genomic analyses of argali, domestic sheep and their hybrids provide insights into chromosomal evolution, heterosis and genetic basis of agronomic traits.</title>
        <authorList>
            <person name="Li M."/>
        </authorList>
    </citation>
    <scope>NUCLEOTIDE SEQUENCE</scope>
    <source>
        <strain evidence="2">CAU-MHL-2022a</strain>
        <tissue evidence="2">Skin</tissue>
    </source>
</reference>
<organism evidence="2 3">
    <name type="scientific">Ovis ammon polii</name>
    <dbReference type="NCBI Taxonomy" id="230172"/>
    <lineage>
        <taxon>Eukaryota</taxon>
        <taxon>Metazoa</taxon>
        <taxon>Chordata</taxon>
        <taxon>Craniata</taxon>
        <taxon>Vertebrata</taxon>
        <taxon>Euteleostomi</taxon>
        <taxon>Mammalia</taxon>
        <taxon>Eutheria</taxon>
        <taxon>Laurasiatheria</taxon>
        <taxon>Artiodactyla</taxon>
        <taxon>Ruminantia</taxon>
        <taxon>Pecora</taxon>
        <taxon>Bovidae</taxon>
        <taxon>Caprinae</taxon>
        <taxon>Ovis</taxon>
    </lineage>
</organism>
<feature type="region of interest" description="Disordered" evidence="1">
    <location>
        <begin position="35"/>
        <end position="73"/>
    </location>
</feature>
<feature type="region of interest" description="Disordered" evidence="1">
    <location>
        <begin position="123"/>
        <end position="193"/>
    </location>
</feature>
<keyword evidence="3" id="KW-1185">Reference proteome</keyword>
<gene>
    <name evidence="2" type="ORF">MG293_016964</name>
</gene>
<accession>A0AAD4TYJ4</accession>
<feature type="region of interest" description="Disordered" evidence="1">
    <location>
        <begin position="326"/>
        <end position="359"/>
    </location>
</feature>
<feature type="compositionally biased region" description="Polar residues" evidence="1">
    <location>
        <begin position="209"/>
        <end position="223"/>
    </location>
</feature>
<evidence type="ECO:0000256" key="1">
    <source>
        <dbReference type="SAM" id="MobiDB-lite"/>
    </source>
</evidence>
<name>A0AAD4TYJ4_OVIAM</name>
<evidence type="ECO:0000313" key="2">
    <source>
        <dbReference type="EMBL" id="KAI4533945.1"/>
    </source>
</evidence>
<feature type="region of interest" description="Disordered" evidence="1">
    <location>
        <begin position="208"/>
        <end position="252"/>
    </location>
</feature>
<dbReference type="Proteomes" id="UP001214576">
    <property type="component" value="Unassembled WGS sequence"/>
</dbReference>
<proteinExistence type="predicted"/>
<feature type="compositionally biased region" description="Polar residues" evidence="1">
    <location>
        <begin position="48"/>
        <end position="59"/>
    </location>
</feature>
<comment type="caution">
    <text evidence="2">The sequence shown here is derived from an EMBL/GenBank/DDBJ whole genome shotgun (WGS) entry which is preliminary data.</text>
</comment>
<evidence type="ECO:0000313" key="3">
    <source>
        <dbReference type="Proteomes" id="UP001214576"/>
    </source>
</evidence>
<feature type="compositionally biased region" description="Polar residues" evidence="1">
    <location>
        <begin position="127"/>
        <end position="139"/>
    </location>
</feature>
<protein>
    <submittedName>
        <fullName evidence="2">Uncharacterized protein</fullName>
    </submittedName>
</protein>
<sequence>MLPDPDRKQHSNDWRVMLTSRLVLSRITAAAPSRSPCLHARPFPTHSPRGSHSDVSQMPTGRWTGNPGKRYKKPQTRTTLSFFLYLDLDAEDKLPTWAAGPRAPITFSTMLSLVNVLAADSLAGEQSGPQPEGNSPETSDPSHEPGGYGDATLQVGHSVHFGSARSLIGKPGPIARDAGSGEGKQTKTSGGERIHVFLIERQSRGWAVTQDNTEQLSPPQQSKAEPKQRRKPKELSIVKPGRDRRGQMGPLKPKVTQLLELRGLRSSSRFERQVEHCPPGSCGQSQTLILGERASEESLAMRPGQPYELTVVYAKVLWKEVSVVEPPSPRPLRAFQGEETQPPRQLQGRHDGNSPAPALQEPWANGAVVVCDSLGKLLSSARWAGGQSYRSSASQFGFPGLLR</sequence>
<dbReference type="EMBL" id="JAKZEL010000020">
    <property type="protein sequence ID" value="KAI4533945.1"/>
    <property type="molecule type" value="Genomic_DNA"/>
</dbReference>
<feature type="compositionally biased region" description="Basic and acidic residues" evidence="1">
    <location>
        <begin position="233"/>
        <end position="246"/>
    </location>
</feature>
<dbReference type="AlphaFoldDB" id="A0AAD4TYJ4"/>